<gene>
    <name evidence="3" type="ORF">MERR_LOCUS31138</name>
    <name evidence="2" type="ORF">MERR_LOCUS6256</name>
</gene>
<dbReference type="Pfam" id="PF00646">
    <property type="entry name" value="F-box"/>
    <property type="match status" value="1"/>
</dbReference>
<sequence length="369" mass="42697">MARKRSRDINIPLDLTVEILKKLPAKSLARFRCVSNEWENMINKFIVIDSIVTRCLSLTKPTRDIHVISYRGSSTLRFSNYSYSFLSPQITNEEQLYNEYIFENSKGYDSYRSFQYVRGLIGFQCLDSGLFKIHNPTTRQSVTLPVTSFPPSWSYFFGYDPIKNQYKVVSISRYQPEQSCLVFTLGDPTKQWRDIHCCIGRHPPFGEAVCINGTIYYKAKTVLASFNVRSEKFNLIQDLPIDPEDLTLINYQEKLGCMCCSDLNKNDVDMLVMENAEKQEWTKITFVAMLQDLPSRVDFAGVTHPGGEIVLVHKTYYSGLASVVYYYDPKRNSRRRAEIQTTTSLFTRNPSVYVRIRAVTDHVENIMRL</sequence>
<evidence type="ECO:0000313" key="4">
    <source>
        <dbReference type="Proteomes" id="UP000467841"/>
    </source>
</evidence>
<feature type="domain" description="F-box" evidence="1">
    <location>
        <begin position="11"/>
        <end position="50"/>
    </location>
</feature>
<dbReference type="InterPro" id="IPR036047">
    <property type="entry name" value="F-box-like_dom_sf"/>
</dbReference>
<dbReference type="InterPro" id="IPR013187">
    <property type="entry name" value="F-box-assoc_dom_typ3"/>
</dbReference>
<dbReference type="PANTHER" id="PTHR31111">
    <property type="entry name" value="BNAA05G37150D PROTEIN-RELATED"/>
    <property type="match status" value="1"/>
</dbReference>
<evidence type="ECO:0000259" key="1">
    <source>
        <dbReference type="SMART" id="SM00256"/>
    </source>
</evidence>
<organism evidence="3 4">
    <name type="scientific">Microthlaspi erraticum</name>
    <dbReference type="NCBI Taxonomy" id="1685480"/>
    <lineage>
        <taxon>Eukaryota</taxon>
        <taxon>Viridiplantae</taxon>
        <taxon>Streptophyta</taxon>
        <taxon>Embryophyta</taxon>
        <taxon>Tracheophyta</taxon>
        <taxon>Spermatophyta</taxon>
        <taxon>Magnoliopsida</taxon>
        <taxon>eudicotyledons</taxon>
        <taxon>Gunneridae</taxon>
        <taxon>Pentapetalae</taxon>
        <taxon>rosids</taxon>
        <taxon>malvids</taxon>
        <taxon>Brassicales</taxon>
        <taxon>Brassicaceae</taxon>
        <taxon>Coluteocarpeae</taxon>
        <taxon>Microthlaspi</taxon>
    </lineage>
</organism>
<dbReference type="SMART" id="SM00256">
    <property type="entry name" value="FBOX"/>
    <property type="match status" value="1"/>
</dbReference>
<dbReference type="PANTHER" id="PTHR31111:SF105">
    <property type="entry name" value="F-BOX DOMAIN-CONTAINING PROTEIN"/>
    <property type="match status" value="1"/>
</dbReference>
<evidence type="ECO:0000313" key="2">
    <source>
        <dbReference type="EMBL" id="CAA7019021.1"/>
    </source>
</evidence>
<dbReference type="NCBIfam" id="TIGR01640">
    <property type="entry name" value="F_box_assoc_1"/>
    <property type="match status" value="1"/>
</dbReference>
<dbReference type="InterPro" id="IPR017451">
    <property type="entry name" value="F-box-assoc_interact_dom"/>
</dbReference>
<dbReference type="AlphaFoldDB" id="A0A6D2JQH2"/>
<dbReference type="EMBL" id="CACVBM020001287">
    <property type="protein sequence ID" value="CAA7043903.1"/>
    <property type="molecule type" value="Genomic_DNA"/>
</dbReference>
<accession>A0A6D2JQH2</accession>
<proteinExistence type="predicted"/>
<dbReference type="InterPro" id="IPR001810">
    <property type="entry name" value="F-box_dom"/>
</dbReference>
<dbReference type="Pfam" id="PF08268">
    <property type="entry name" value="FBA_3"/>
    <property type="match status" value="1"/>
</dbReference>
<dbReference type="SUPFAM" id="SSF81383">
    <property type="entry name" value="F-box domain"/>
    <property type="match status" value="1"/>
</dbReference>
<name>A0A6D2JQH2_9BRAS</name>
<keyword evidence="4" id="KW-1185">Reference proteome</keyword>
<reference evidence="3 4" key="1">
    <citation type="submission" date="2020-01" db="EMBL/GenBank/DDBJ databases">
        <authorList>
            <person name="Mishra B."/>
        </authorList>
    </citation>
    <scope>NUCLEOTIDE SEQUENCE [LARGE SCALE GENOMIC DNA]</scope>
</reference>
<dbReference type="Proteomes" id="UP000467841">
    <property type="component" value="Unassembled WGS sequence"/>
</dbReference>
<dbReference type="OrthoDB" id="687122at2759"/>
<evidence type="ECO:0000313" key="3">
    <source>
        <dbReference type="EMBL" id="CAA7043903.1"/>
    </source>
</evidence>
<protein>
    <recommendedName>
        <fullName evidence="1">F-box domain-containing protein</fullName>
    </recommendedName>
</protein>
<dbReference type="EMBL" id="CACVBM020000443">
    <property type="protein sequence ID" value="CAA7019021.1"/>
    <property type="molecule type" value="Genomic_DNA"/>
</dbReference>